<evidence type="ECO:0000256" key="1">
    <source>
        <dbReference type="SAM" id="MobiDB-lite"/>
    </source>
</evidence>
<dbReference type="AlphaFoldDB" id="A0A2J6Q8R0"/>
<feature type="region of interest" description="Disordered" evidence="1">
    <location>
        <begin position="154"/>
        <end position="207"/>
    </location>
</feature>
<gene>
    <name evidence="2" type="ORF">NA56DRAFT_702435</name>
</gene>
<evidence type="ECO:0000313" key="2">
    <source>
        <dbReference type="EMBL" id="PMD22648.1"/>
    </source>
</evidence>
<protein>
    <submittedName>
        <fullName evidence="2">Uncharacterized protein</fullName>
    </submittedName>
</protein>
<dbReference type="Proteomes" id="UP000235672">
    <property type="component" value="Unassembled WGS sequence"/>
</dbReference>
<evidence type="ECO:0000313" key="3">
    <source>
        <dbReference type="Proteomes" id="UP000235672"/>
    </source>
</evidence>
<dbReference type="EMBL" id="KZ613477">
    <property type="protein sequence ID" value="PMD22648.1"/>
    <property type="molecule type" value="Genomic_DNA"/>
</dbReference>
<feature type="compositionally biased region" description="Basic and acidic residues" evidence="1">
    <location>
        <begin position="154"/>
        <end position="178"/>
    </location>
</feature>
<feature type="region of interest" description="Disordered" evidence="1">
    <location>
        <begin position="105"/>
        <end position="134"/>
    </location>
</feature>
<feature type="compositionally biased region" description="Basic residues" evidence="1">
    <location>
        <begin position="179"/>
        <end position="195"/>
    </location>
</feature>
<sequence length="207" mass="24059">MAPGMETDEGNEWKALLKKWEDSISDLSKVIKEDILEYMDTKMHEGVYNVLLEEELTALDATDLSQAAEDLQSGPITSFFIIANEKNLHPILPVNSTVDALKAQRPTVTPPPQLPPQFTSPPPPPQAPIDLPFTSFCQKPIPLHLQCKELPEERQERLRQERQKRLRQQEQKRPQNRPEKRRQKQLRQHQKRPQNQRKPQPTAKYPR</sequence>
<accession>A0A2J6Q8R0</accession>
<organism evidence="2 3">
    <name type="scientific">Hyaloscypha hepaticicola</name>
    <dbReference type="NCBI Taxonomy" id="2082293"/>
    <lineage>
        <taxon>Eukaryota</taxon>
        <taxon>Fungi</taxon>
        <taxon>Dikarya</taxon>
        <taxon>Ascomycota</taxon>
        <taxon>Pezizomycotina</taxon>
        <taxon>Leotiomycetes</taxon>
        <taxon>Helotiales</taxon>
        <taxon>Hyaloscyphaceae</taxon>
        <taxon>Hyaloscypha</taxon>
    </lineage>
</organism>
<proteinExistence type="predicted"/>
<name>A0A2J6Q8R0_9HELO</name>
<feature type="compositionally biased region" description="Pro residues" evidence="1">
    <location>
        <begin position="108"/>
        <end position="127"/>
    </location>
</feature>
<keyword evidence="3" id="KW-1185">Reference proteome</keyword>
<reference evidence="2 3" key="1">
    <citation type="submission" date="2016-05" db="EMBL/GenBank/DDBJ databases">
        <title>A degradative enzymes factory behind the ericoid mycorrhizal symbiosis.</title>
        <authorList>
            <consortium name="DOE Joint Genome Institute"/>
            <person name="Martino E."/>
            <person name="Morin E."/>
            <person name="Grelet G."/>
            <person name="Kuo A."/>
            <person name="Kohler A."/>
            <person name="Daghino S."/>
            <person name="Barry K."/>
            <person name="Choi C."/>
            <person name="Cichocki N."/>
            <person name="Clum A."/>
            <person name="Copeland A."/>
            <person name="Hainaut M."/>
            <person name="Haridas S."/>
            <person name="Labutti K."/>
            <person name="Lindquist E."/>
            <person name="Lipzen A."/>
            <person name="Khouja H.-R."/>
            <person name="Murat C."/>
            <person name="Ohm R."/>
            <person name="Olson A."/>
            <person name="Spatafora J."/>
            <person name="Veneault-Fourrey C."/>
            <person name="Henrissat B."/>
            <person name="Grigoriev I."/>
            <person name="Martin F."/>
            <person name="Perotto S."/>
        </authorList>
    </citation>
    <scope>NUCLEOTIDE SEQUENCE [LARGE SCALE GENOMIC DNA]</scope>
    <source>
        <strain evidence="2 3">UAMH 7357</strain>
    </source>
</reference>